<evidence type="ECO:0000313" key="4">
    <source>
        <dbReference type="EMBL" id="UQK58823.1"/>
    </source>
</evidence>
<dbReference type="GO" id="GO:0046872">
    <property type="term" value="F:metal ion binding"/>
    <property type="evidence" value="ECO:0007669"/>
    <property type="project" value="UniProtKB-KW"/>
</dbReference>
<dbReference type="EMBL" id="CP096649">
    <property type="protein sequence ID" value="UQK58823.1"/>
    <property type="molecule type" value="Genomic_DNA"/>
</dbReference>
<accession>A0A9E7IU14</accession>
<dbReference type="GO" id="GO:0019323">
    <property type="term" value="P:pentose catabolic process"/>
    <property type="evidence" value="ECO:0007669"/>
    <property type="project" value="TreeGrafter"/>
</dbReference>
<evidence type="ECO:0000256" key="2">
    <source>
        <dbReference type="ARBA" id="ARBA00023239"/>
    </source>
</evidence>
<name>A0A9E7IU14_9FIRM</name>
<dbReference type="InterPro" id="IPR050197">
    <property type="entry name" value="Aldolase_class_II_sugar_metab"/>
</dbReference>
<dbReference type="InterPro" id="IPR001303">
    <property type="entry name" value="Aldolase_II/adducin_N"/>
</dbReference>
<dbReference type="PANTHER" id="PTHR22789">
    <property type="entry name" value="FUCULOSE PHOSPHATE ALDOLASE"/>
    <property type="match status" value="1"/>
</dbReference>
<evidence type="ECO:0000259" key="3">
    <source>
        <dbReference type="SMART" id="SM01007"/>
    </source>
</evidence>
<dbReference type="SMART" id="SM01007">
    <property type="entry name" value="Aldolase_II"/>
    <property type="match status" value="1"/>
</dbReference>
<keyword evidence="2" id="KW-0456">Lyase</keyword>
<dbReference type="GO" id="GO:0005829">
    <property type="term" value="C:cytosol"/>
    <property type="evidence" value="ECO:0007669"/>
    <property type="project" value="TreeGrafter"/>
</dbReference>
<sequence>MFIQDKKLLIEYAKKMIKDELTVGTAGNLSIYDPEEKAMVITPSGIPYDNMNFDDLVVMDLDLNILEGKNKPSTESFLHALVYKNRPDIKSIVHTHSIYATSYSTLRKPLEALHYIMADLGGEDIKCAEYAVFGTQDLAEKALRALKDRKGCLLANHGVLALGSDLKEAYSNARTIEYIAKMYHIVRFEDDVHVLKKSDIDAVIERMKSYGQK</sequence>
<dbReference type="KEGG" id="fms:M1R53_06190"/>
<proteinExistence type="predicted"/>
<protein>
    <submittedName>
        <fullName evidence="4">Class II aldolase/adducin family protein</fullName>
    </submittedName>
</protein>
<dbReference type="Proteomes" id="UP000831151">
    <property type="component" value="Chromosome"/>
</dbReference>
<dbReference type="AlphaFoldDB" id="A0A9E7IU14"/>
<dbReference type="GO" id="GO:0016832">
    <property type="term" value="F:aldehyde-lyase activity"/>
    <property type="evidence" value="ECO:0007669"/>
    <property type="project" value="TreeGrafter"/>
</dbReference>
<keyword evidence="1" id="KW-0479">Metal-binding</keyword>
<dbReference type="SUPFAM" id="SSF53639">
    <property type="entry name" value="AraD/HMP-PK domain-like"/>
    <property type="match status" value="1"/>
</dbReference>
<dbReference type="Pfam" id="PF00596">
    <property type="entry name" value="Aldolase_II"/>
    <property type="match status" value="1"/>
</dbReference>
<dbReference type="InterPro" id="IPR036409">
    <property type="entry name" value="Aldolase_II/adducin_N_sf"/>
</dbReference>
<evidence type="ECO:0000256" key="1">
    <source>
        <dbReference type="ARBA" id="ARBA00022723"/>
    </source>
</evidence>
<reference evidence="4" key="1">
    <citation type="submission" date="2022-04" db="EMBL/GenBank/DDBJ databases">
        <title>Complete genome sequences of Ezakiella coagulans and Fenollaria massiliensis.</title>
        <authorList>
            <person name="France M.T."/>
            <person name="Clifford J."/>
            <person name="Narina S."/>
            <person name="Rutt L."/>
            <person name="Ravel J."/>
        </authorList>
    </citation>
    <scope>NUCLEOTIDE SEQUENCE</scope>
    <source>
        <strain evidence="4">C0061C2</strain>
    </source>
</reference>
<gene>
    <name evidence="4" type="ORF">M1R53_06190</name>
</gene>
<keyword evidence="5" id="KW-1185">Reference proteome</keyword>
<dbReference type="RefSeq" id="WP_249242378.1">
    <property type="nucleotide sequence ID" value="NZ_CP096649.1"/>
</dbReference>
<dbReference type="PANTHER" id="PTHR22789:SF0">
    <property type="entry name" value="3-OXO-TETRONATE 4-PHOSPHATE DECARBOXYLASE-RELATED"/>
    <property type="match status" value="1"/>
</dbReference>
<dbReference type="Gene3D" id="3.40.225.10">
    <property type="entry name" value="Class II aldolase/adducin N-terminal domain"/>
    <property type="match status" value="1"/>
</dbReference>
<feature type="domain" description="Class II aldolase/adducin N-terminal" evidence="3">
    <location>
        <begin position="7"/>
        <end position="184"/>
    </location>
</feature>
<evidence type="ECO:0000313" key="5">
    <source>
        <dbReference type="Proteomes" id="UP000831151"/>
    </source>
</evidence>
<organism evidence="4 5">
    <name type="scientific">Fenollaria massiliensis</name>
    <dbReference type="NCBI Taxonomy" id="938288"/>
    <lineage>
        <taxon>Bacteria</taxon>
        <taxon>Bacillati</taxon>
        <taxon>Bacillota</taxon>
        <taxon>Clostridia</taxon>
        <taxon>Eubacteriales</taxon>
        <taxon>Fenollaria</taxon>
    </lineage>
</organism>